<name>A0A8S1Q4Z9_PARPR</name>
<evidence type="ECO:0000256" key="9">
    <source>
        <dbReference type="ARBA" id="ARBA00022840"/>
    </source>
</evidence>
<feature type="binding site" evidence="10">
    <location>
        <begin position="26"/>
        <end position="33"/>
    </location>
    <ligand>
        <name>ATP</name>
        <dbReference type="ChEBI" id="CHEBI:30616"/>
    </ligand>
</feature>
<keyword evidence="7 10" id="KW-0256">Endoplasmic reticulum</keyword>
<keyword evidence="2 10" id="KW-0813">Transport</keyword>
<feature type="binding site" evidence="10">
    <location>
        <position position="274"/>
    </location>
    <ligand>
        <name>Zn(2+)</name>
        <dbReference type="ChEBI" id="CHEBI:29105"/>
        <note>ligand shared between dimeric partners</note>
    </ligand>
</feature>
<proteinExistence type="inferred from homology"/>
<comment type="similarity">
    <text evidence="1 10">Belongs to the arsA ATPase family.</text>
</comment>
<dbReference type="FunFam" id="3.40.50.300:FF:001459">
    <property type="entry name" value="ATPase ASNA1 homolog"/>
    <property type="match status" value="1"/>
</dbReference>
<protein>
    <recommendedName>
        <fullName evidence="10">ATPase ASNA1 homolog</fullName>
        <ecNumber evidence="10">3.6.-.-</ecNumber>
    </recommendedName>
    <alternativeName>
        <fullName evidence="10">Arsenical pump-driving ATPase homolog</fullName>
    </alternativeName>
    <alternativeName>
        <fullName evidence="10">Arsenite-stimulated ATPase</fullName>
    </alternativeName>
</protein>
<dbReference type="CDD" id="cd02035">
    <property type="entry name" value="ArsA"/>
    <property type="match status" value="1"/>
</dbReference>
<dbReference type="GO" id="GO:0046872">
    <property type="term" value="F:metal ion binding"/>
    <property type="evidence" value="ECO:0007669"/>
    <property type="project" value="UniProtKB-KW"/>
</dbReference>
<dbReference type="Proteomes" id="UP000688137">
    <property type="component" value="Unassembled WGS sequence"/>
</dbReference>
<dbReference type="PANTHER" id="PTHR10803">
    <property type="entry name" value="ARSENICAL PUMP-DRIVING ATPASE ARSENITE-TRANSLOCATING ATPASE"/>
    <property type="match status" value="1"/>
</dbReference>
<comment type="function">
    <text evidence="10">ATPase required for the post-translational delivery of tail-anchored (TA) proteins to the endoplasmic reticulum. Recognizes and selectively binds the transmembrane domain of TA proteins in the cytosol. This complex then targets to the endoplasmic reticulum by membrane-bound receptors, where the tail-anchored protein is released for insertion. This process is regulated by ATP binding and hydrolysis. ATP binding drives the homodimer towards the closed dimer state, facilitating recognition of newly synthesized TA membrane proteins. ATP hydrolysis is required for insertion. Subsequently, the homodimer reverts towards the open dimer state, lowering its affinity for the membrane-bound receptor, and returning it to the cytosol to initiate a new round of targeting.</text>
</comment>
<organism evidence="12 13">
    <name type="scientific">Paramecium primaurelia</name>
    <dbReference type="NCBI Taxonomy" id="5886"/>
    <lineage>
        <taxon>Eukaryota</taxon>
        <taxon>Sar</taxon>
        <taxon>Alveolata</taxon>
        <taxon>Ciliophora</taxon>
        <taxon>Intramacronucleata</taxon>
        <taxon>Oligohymenophorea</taxon>
        <taxon>Peniculida</taxon>
        <taxon>Parameciidae</taxon>
        <taxon>Paramecium</taxon>
    </lineage>
</organism>
<accession>A0A8S1Q4Z9</accession>
<dbReference type="GO" id="GO:0016887">
    <property type="term" value="F:ATP hydrolysis activity"/>
    <property type="evidence" value="ECO:0007669"/>
    <property type="project" value="InterPro"/>
</dbReference>
<dbReference type="InterPro" id="IPR025723">
    <property type="entry name" value="ArsA/GET3_ATPase-like"/>
</dbReference>
<feature type="binding site" evidence="10">
    <location>
        <position position="271"/>
    </location>
    <ligand>
        <name>Zn(2+)</name>
        <dbReference type="ChEBI" id="CHEBI:29105"/>
        <note>ligand shared between dimeric partners</note>
    </ligand>
</feature>
<sequence length="329" mass="37252">MQQQVEPTLKNVLENPSLKWIFVGGKGGVGKTTTSSSLATLFAKNGKKTIIISTDPAHNLSDCFDQKIGGQPTQIKGIENLSAMEIDPTVDPDKLKLPTLQGFMNDQATKSLLSELISSVPGIDEAMSFAELMNSVDEMKYDLIIFDTAPTGHTLRLLNFPNIMEKGLNKLVQLRYNFQNLASQFQGLFGSQEEFDQQMNQMFSKIETMKDTVTKVNAQMKDRNKTTFIGVCIPEFLSMYETERLVQELTKFKIDIHNIVINQVLFPDDQCKMCNARAKMQKKYLDQMIDLYDDFHVVIMPLQENEVRGIDGLKQFCELLLKPKSVPQF</sequence>
<dbReference type="GO" id="GO:0071816">
    <property type="term" value="P:tail-anchored membrane protein insertion into ER membrane"/>
    <property type="evidence" value="ECO:0007669"/>
    <property type="project" value="TreeGrafter"/>
</dbReference>
<dbReference type="PANTHER" id="PTHR10803:SF3">
    <property type="entry name" value="ATPASE GET3"/>
    <property type="match status" value="1"/>
</dbReference>
<comment type="subunit">
    <text evidence="10">Homodimer.</text>
</comment>
<keyword evidence="9 10" id="KW-0067">ATP-binding</keyword>
<comment type="caution">
    <text evidence="12">The sequence shown here is derived from an EMBL/GenBank/DDBJ whole genome shotgun (WGS) entry which is preliminary data.</text>
</comment>
<keyword evidence="6 10" id="KW-0378">Hydrolase</keyword>
<dbReference type="HAMAP" id="MF_03112">
    <property type="entry name" value="Asna1_Get3"/>
    <property type="match status" value="1"/>
</dbReference>
<dbReference type="EC" id="3.6.-.-" evidence="10"/>
<keyword evidence="3 10" id="KW-0963">Cytoplasm</keyword>
<evidence type="ECO:0000256" key="1">
    <source>
        <dbReference type="ARBA" id="ARBA00011040"/>
    </source>
</evidence>
<evidence type="ECO:0000259" key="11">
    <source>
        <dbReference type="Pfam" id="PF02374"/>
    </source>
</evidence>
<feature type="binding site" evidence="10">
    <location>
        <position position="262"/>
    </location>
    <ligand>
        <name>ATP</name>
        <dbReference type="ChEBI" id="CHEBI:30616"/>
    </ligand>
</feature>
<comment type="subcellular location">
    <subcellularLocation>
        <location evidence="10">Cytoplasm</location>
    </subcellularLocation>
    <subcellularLocation>
        <location evidence="10">Endoplasmic reticulum</location>
    </subcellularLocation>
</comment>
<keyword evidence="5 10" id="KW-0547">Nucleotide-binding</keyword>
<feature type="binding site" evidence="10">
    <location>
        <position position="235"/>
    </location>
    <ligand>
        <name>ATP</name>
        <dbReference type="ChEBI" id="CHEBI:30616"/>
    </ligand>
</feature>
<evidence type="ECO:0000256" key="5">
    <source>
        <dbReference type="ARBA" id="ARBA00022741"/>
    </source>
</evidence>
<dbReference type="EMBL" id="CAJJDM010000145">
    <property type="protein sequence ID" value="CAD8109750.1"/>
    <property type="molecule type" value="Genomic_DNA"/>
</dbReference>
<dbReference type="OMA" id="IGNNEPR"/>
<feature type="active site" evidence="10">
    <location>
        <position position="55"/>
    </location>
</feature>
<reference evidence="12" key="1">
    <citation type="submission" date="2021-01" db="EMBL/GenBank/DDBJ databases">
        <authorList>
            <consortium name="Genoscope - CEA"/>
            <person name="William W."/>
        </authorList>
    </citation>
    <scope>NUCLEOTIDE SEQUENCE</scope>
</reference>
<dbReference type="InterPro" id="IPR027542">
    <property type="entry name" value="ATPase_ArsA/GET3_euk"/>
</dbReference>
<evidence type="ECO:0000313" key="12">
    <source>
        <dbReference type="EMBL" id="CAD8109750.1"/>
    </source>
</evidence>
<dbReference type="InterPro" id="IPR016300">
    <property type="entry name" value="ATPase_ArsA/GET3"/>
</dbReference>
<keyword evidence="4 10" id="KW-0479">Metal-binding</keyword>
<evidence type="ECO:0000313" key="13">
    <source>
        <dbReference type="Proteomes" id="UP000688137"/>
    </source>
</evidence>
<evidence type="ECO:0000256" key="7">
    <source>
        <dbReference type="ARBA" id="ARBA00022824"/>
    </source>
</evidence>
<evidence type="ECO:0000256" key="8">
    <source>
        <dbReference type="ARBA" id="ARBA00022833"/>
    </source>
</evidence>
<evidence type="ECO:0000256" key="2">
    <source>
        <dbReference type="ARBA" id="ARBA00022448"/>
    </source>
</evidence>
<keyword evidence="13" id="KW-1185">Reference proteome</keyword>
<evidence type="ECO:0000256" key="10">
    <source>
        <dbReference type="HAMAP-Rule" id="MF_03112"/>
    </source>
</evidence>
<gene>
    <name evidence="12" type="ORF">PPRIM_AZ9-3.1.T1410144</name>
</gene>
<evidence type="ECO:0000256" key="3">
    <source>
        <dbReference type="ARBA" id="ARBA00022490"/>
    </source>
</evidence>
<dbReference type="AlphaFoldDB" id="A0A8S1Q4Z9"/>
<dbReference type="NCBIfam" id="TIGR00345">
    <property type="entry name" value="GET3_arsA_TRC40"/>
    <property type="match status" value="1"/>
</dbReference>
<evidence type="ECO:0000256" key="4">
    <source>
        <dbReference type="ARBA" id="ARBA00022723"/>
    </source>
</evidence>
<evidence type="ECO:0000256" key="6">
    <source>
        <dbReference type="ARBA" id="ARBA00022801"/>
    </source>
</evidence>
<feature type="domain" description="ArsA/GET3 Anion-transporting ATPase-like" evidence="11">
    <location>
        <begin position="19"/>
        <end position="321"/>
    </location>
</feature>
<dbReference type="Pfam" id="PF02374">
    <property type="entry name" value="ArsA_ATPase"/>
    <property type="match status" value="1"/>
</dbReference>
<keyword evidence="8 10" id="KW-0862">Zinc</keyword>
<dbReference type="GO" id="GO:0005524">
    <property type="term" value="F:ATP binding"/>
    <property type="evidence" value="ECO:0007669"/>
    <property type="project" value="UniProtKB-UniRule"/>
</dbReference>
<dbReference type="GO" id="GO:0043529">
    <property type="term" value="C:GET complex"/>
    <property type="evidence" value="ECO:0007669"/>
    <property type="project" value="TreeGrafter"/>
</dbReference>